<dbReference type="Pfam" id="PF00710">
    <property type="entry name" value="Asparaginase"/>
    <property type="match status" value="1"/>
</dbReference>
<feature type="domain" description="L-asparaginase N-terminal" evidence="1">
    <location>
        <begin position="3"/>
        <end position="188"/>
    </location>
</feature>
<dbReference type="Gene3D" id="3.40.50.1170">
    <property type="entry name" value="L-asparaginase, N-terminal domain"/>
    <property type="match status" value="1"/>
</dbReference>
<dbReference type="Gene3D" id="3.40.50.40">
    <property type="match status" value="1"/>
</dbReference>
<feature type="domain" description="Asparaginase/glutaminase C-terminal" evidence="2">
    <location>
        <begin position="204"/>
        <end position="266"/>
    </location>
</feature>
<dbReference type="RefSeq" id="WP_075973202.1">
    <property type="nucleotide sequence ID" value="NZ_MKQR01000005.1"/>
</dbReference>
<evidence type="ECO:0000259" key="2">
    <source>
        <dbReference type="Pfam" id="PF17763"/>
    </source>
</evidence>
<proteinExistence type="predicted"/>
<evidence type="ECO:0000313" key="3">
    <source>
        <dbReference type="EMBL" id="OLR94971.1"/>
    </source>
</evidence>
<evidence type="ECO:0008006" key="5">
    <source>
        <dbReference type="Google" id="ProtNLM"/>
    </source>
</evidence>
<dbReference type="PANTHER" id="PTHR11707">
    <property type="entry name" value="L-ASPARAGINASE"/>
    <property type="match status" value="1"/>
</dbReference>
<dbReference type="PANTHER" id="PTHR11707:SF28">
    <property type="entry name" value="60 KDA LYSOPHOSPHOLIPASE"/>
    <property type="match status" value="1"/>
</dbReference>
<accession>A0A1Q9LSJ3</accession>
<protein>
    <recommendedName>
        <fullName evidence="5">L-asparaginase</fullName>
    </recommendedName>
</protein>
<dbReference type="Proteomes" id="UP000186040">
    <property type="component" value="Unassembled WGS sequence"/>
</dbReference>
<dbReference type="Pfam" id="PF17763">
    <property type="entry name" value="Asparaginase_C"/>
    <property type="match status" value="1"/>
</dbReference>
<gene>
    <name evidence="3" type="ORF">BJP25_08345</name>
</gene>
<reference evidence="3 4" key="1">
    <citation type="submission" date="2016-10" db="EMBL/GenBank/DDBJ databases">
        <title>The Draft Genome Sequence of Actinokineospora bangkokensis 44EHWT reveals the biosynthetic pathway of antifungal compounds Thailandins with unusual extender unit butylmalonyl-CoA.</title>
        <authorList>
            <person name="Greule A."/>
            <person name="Intra B."/>
            <person name="Flemming S."/>
            <person name="Rommel M.G."/>
            <person name="Panbangred W."/>
            <person name="Bechthold A."/>
        </authorList>
    </citation>
    <scope>NUCLEOTIDE SEQUENCE [LARGE SCALE GENOMIC DNA]</scope>
    <source>
        <strain evidence="3 4">44EHW</strain>
    </source>
</reference>
<dbReference type="SMART" id="SM00870">
    <property type="entry name" value="Asparaginase"/>
    <property type="match status" value="1"/>
</dbReference>
<dbReference type="GO" id="GO:0004067">
    <property type="term" value="F:asparaginase activity"/>
    <property type="evidence" value="ECO:0007669"/>
    <property type="project" value="UniProtKB-UniRule"/>
</dbReference>
<dbReference type="InterPro" id="IPR036152">
    <property type="entry name" value="Asp/glu_Ase-like_sf"/>
</dbReference>
<evidence type="ECO:0000313" key="4">
    <source>
        <dbReference type="Proteomes" id="UP000186040"/>
    </source>
</evidence>
<sequence>MSRLLLLATGDTLAHVRHGSPPRVATGAELLARTGHRGVVRVEDLAAEPAWDTSPGTQLAIARRVRSALLDDGFDGVVVTHGLDTVEETAFLTDAVLGQAADFGSVVFTGALRCLDDPASDGLLNLAAALTAAADPVAPGLGALVCADGELHAARWVALLDTVRGPALTSYPFRRVGHLERGRVVLTDKVPPRPPAVAELPETDVALVKTYPGMPTSLLNAVVDAGARGVVLEGTGAANVPVELLVPIRELTSWDIPVVLASRAFAPGPVGVAAEAAEDAEDAEDIENAERGLFGDRVDPGSMAVDVSGLAARVGAIGARGLRAGQARVALMAALGGGGGVAAARRYFAAL</sequence>
<dbReference type="PROSITE" id="PS51732">
    <property type="entry name" value="ASN_GLN_ASE_3"/>
    <property type="match status" value="1"/>
</dbReference>
<dbReference type="InterPro" id="IPR006034">
    <property type="entry name" value="Asparaginase/glutaminase-like"/>
</dbReference>
<dbReference type="PRINTS" id="PR00139">
    <property type="entry name" value="ASNGLNASE"/>
</dbReference>
<evidence type="ECO:0000259" key="1">
    <source>
        <dbReference type="Pfam" id="PF00710"/>
    </source>
</evidence>
<dbReference type="SUPFAM" id="SSF53774">
    <property type="entry name" value="Glutaminase/Asparaginase"/>
    <property type="match status" value="1"/>
</dbReference>
<dbReference type="EMBL" id="MKQR01000005">
    <property type="protein sequence ID" value="OLR94971.1"/>
    <property type="molecule type" value="Genomic_DNA"/>
</dbReference>
<dbReference type="InterPro" id="IPR037152">
    <property type="entry name" value="L-asparaginase_N_sf"/>
</dbReference>
<dbReference type="AlphaFoldDB" id="A0A1Q9LSJ3"/>
<comment type="caution">
    <text evidence="3">The sequence shown here is derived from an EMBL/GenBank/DDBJ whole genome shotgun (WGS) entry which is preliminary data.</text>
</comment>
<dbReference type="STRING" id="1193682.BJP25_08345"/>
<dbReference type="PIRSF" id="PIRSF500176">
    <property type="entry name" value="L_ASNase"/>
    <property type="match status" value="1"/>
</dbReference>
<keyword evidence="4" id="KW-1185">Reference proteome</keyword>
<dbReference type="InterPro" id="IPR040919">
    <property type="entry name" value="Asparaginase_C"/>
</dbReference>
<dbReference type="InterPro" id="IPR027473">
    <property type="entry name" value="L-asparaginase_C"/>
</dbReference>
<organism evidence="3 4">
    <name type="scientific">Actinokineospora bangkokensis</name>
    <dbReference type="NCBI Taxonomy" id="1193682"/>
    <lineage>
        <taxon>Bacteria</taxon>
        <taxon>Bacillati</taxon>
        <taxon>Actinomycetota</taxon>
        <taxon>Actinomycetes</taxon>
        <taxon>Pseudonocardiales</taxon>
        <taxon>Pseudonocardiaceae</taxon>
        <taxon>Actinokineospora</taxon>
    </lineage>
</organism>
<dbReference type="InterPro" id="IPR027474">
    <property type="entry name" value="L-asparaginase_N"/>
</dbReference>
<dbReference type="PIRSF" id="PIRSF001220">
    <property type="entry name" value="L-ASNase_gatD"/>
    <property type="match status" value="1"/>
</dbReference>
<name>A0A1Q9LSJ3_9PSEU</name>